<dbReference type="OrthoDB" id="2394823at2759"/>
<sequence>MTTFTPHIDFFISEEKPTSVVFFQKFNYTSKKLGHSEWYNILQMCLKVHNDNPKLVELKQKCKNGHYTKAIDDYFNLLMSSHLLEKEKASVDKILTDKTGKAIRKHITKLFPEEKGDQK</sequence>
<proteinExistence type="predicted"/>
<evidence type="ECO:0000313" key="2">
    <source>
        <dbReference type="Proteomes" id="UP000266861"/>
    </source>
</evidence>
<accession>A0A397J8E9</accession>
<dbReference type="Proteomes" id="UP000266861">
    <property type="component" value="Unassembled WGS sequence"/>
</dbReference>
<dbReference type="EMBL" id="PQFF01000112">
    <property type="protein sequence ID" value="RHZ81454.1"/>
    <property type="molecule type" value="Genomic_DNA"/>
</dbReference>
<dbReference type="AlphaFoldDB" id="A0A397J8E9"/>
<comment type="caution">
    <text evidence="1">The sequence shown here is derived from an EMBL/GenBank/DDBJ whole genome shotgun (WGS) entry which is preliminary data.</text>
</comment>
<evidence type="ECO:0000313" key="1">
    <source>
        <dbReference type="EMBL" id="RHZ81454.1"/>
    </source>
</evidence>
<organism evidence="1 2">
    <name type="scientific">Diversispora epigaea</name>
    <dbReference type="NCBI Taxonomy" id="1348612"/>
    <lineage>
        <taxon>Eukaryota</taxon>
        <taxon>Fungi</taxon>
        <taxon>Fungi incertae sedis</taxon>
        <taxon>Mucoromycota</taxon>
        <taxon>Glomeromycotina</taxon>
        <taxon>Glomeromycetes</taxon>
        <taxon>Diversisporales</taxon>
        <taxon>Diversisporaceae</taxon>
        <taxon>Diversispora</taxon>
    </lineage>
</organism>
<gene>
    <name evidence="1" type="ORF">Glove_120g91</name>
</gene>
<keyword evidence="2" id="KW-1185">Reference proteome</keyword>
<reference evidence="1 2" key="1">
    <citation type="submission" date="2018-08" db="EMBL/GenBank/DDBJ databases">
        <title>Genome and evolution of the arbuscular mycorrhizal fungus Diversispora epigaea (formerly Glomus versiforme) and its bacterial endosymbionts.</title>
        <authorList>
            <person name="Sun X."/>
            <person name="Fei Z."/>
            <person name="Harrison M."/>
        </authorList>
    </citation>
    <scope>NUCLEOTIDE SEQUENCE [LARGE SCALE GENOMIC DNA]</scope>
    <source>
        <strain evidence="1 2">IT104</strain>
    </source>
</reference>
<protein>
    <submittedName>
        <fullName evidence="1">Uncharacterized protein</fullName>
    </submittedName>
</protein>
<name>A0A397J8E9_9GLOM</name>